<feature type="region of interest" description="Disordered" evidence="2">
    <location>
        <begin position="58"/>
        <end position="80"/>
    </location>
</feature>
<dbReference type="GO" id="GO:0006355">
    <property type="term" value="P:regulation of DNA-templated transcription"/>
    <property type="evidence" value="ECO:0007669"/>
    <property type="project" value="InterPro"/>
</dbReference>
<proteinExistence type="inferred from homology"/>
<protein>
    <recommendedName>
        <fullName evidence="3">Glabrous enhancer-binding protein-like DBD domain-containing protein</fullName>
    </recommendedName>
</protein>
<evidence type="ECO:0000313" key="5">
    <source>
        <dbReference type="Proteomes" id="UP000834106"/>
    </source>
</evidence>
<keyword evidence="5" id="KW-1185">Reference proteome</keyword>
<accession>A0AAD2EDJ8</accession>
<feature type="compositionally biased region" description="Acidic residues" evidence="2">
    <location>
        <begin position="1"/>
        <end position="12"/>
    </location>
</feature>
<dbReference type="EMBL" id="OU503058">
    <property type="protein sequence ID" value="CAI9787902.1"/>
    <property type="molecule type" value="Genomic_DNA"/>
</dbReference>
<dbReference type="GO" id="GO:0005634">
    <property type="term" value="C:nucleus"/>
    <property type="evidence" value="ECO:0007669"/>
    <property type="project" value="TreeGrafter"/>
</dbReference>
<feature type="compositionally biased region" description="Basic and acidic residues" evidence="2">
    <location>
        <begin position="60"/>
        <end position="80"/>
    </location>
</feature>
<evidence type="ECO:0000259" key="3">
    <source>
        <dbReference type="Pfam" id="PF04504"/>
    </source>
</evidence>
<comment type="similarity">
    <text evidence="1">Belongs to the GeBP family.</text>
</comment>
<feature type="domain" description="Glabrous enhancer-binding protein-like DBD" evidence="3">
    <location>
        <begin position="100"/>
        <end position="194"/>
    </location>
</feature>
<evidence type="ECO:0000256" key="1">
    <source>
        <dbReference type="ARBA" id="ARBA00010820"/>
    </source>
</evidence>
<dbReference type="InterPro" id="IPR053932">
    <property type="entry name" value="GeBP-like_DBD"/>
</dbReference>
<dbReference type="PANTHER" id="PTHR31662:SF104">
    <property type="entry name" value="LISH DOMAIN-CONTAINING PROTEIN C1711.05-LIKE"/>
    <property type="match status" value="1"/>
</dbReference>
<dbReference type="PANTHER" id="PTHR31662">
    <property type="entry name" value="BNAANNG10740D PROTEIN-RELATED"/>
    <property type="match status" value="1"/>
</dbReference>
<dbReference type="InterPro" id="IPR007592">
    <property type="entry name" value="GEBP"/>
</dbReference>
<evidence type="ECO:0000313" key="4">
    <source>
        <dbReference type="EMBL" id="CAI9787902.1"/>
    </source>
</evidence>
<dbReference type="AlphaFoldDB" id="A0AAD2EDJ8"/>
<gene>
    <name evidence="4" type="ORF">FPE_LOCUS35332</name>
</gene>
<feature type="region of interest" description="Disordered" evidence="2">
    <location>
        <begin position="155"/>
        <end position="180"/>
    </location>
</feature>
<dbReference type="Proteomes" id="UP000834106">
    <property type="component" value="Chromosome 23"/>
</dbReference>
<evidence type="ECO:0000256" key="2">
    <source>
        <dbReference type="SAM" id="MobiDB-lite"/>
    </source>
</evidence>
<name>A0AAD2EDJ8_9LAMI</name>
<sequence length="318" mass="35965">MVSSSEEEDESESDRSCPNVKPLASKPMVGSQKSTFRKPISELNATGPGLLVMLTGSKRAPAEEKASEVKDTTRLKPKPEPVISEKKWSVTNDDTKEKLFQRLWSEDDEIVILKGMTDYVVKKKSDPAADLNAFRDFIKKDLNVDVTKVKQQDKIRRLKKKYDKNKSKEKQGKKRTLAKAHEQKVYELSKKIWGKNNGNYSGGEAFKNPKGNGSAVRKTLSNRTVKVECGDLKEAKREEIENGDIKMVAVKSENLEGANVGKQGLKSEAELFESDKMVKIAREWRKLEMEEAELYVKKLGFMWMQMKAVLDALKSSDN</sequence>
<reference evidence="4" key="1">
    <citation type="submission" date="2023-05" db="EMBL/GenBank/DDBJ databases">
        <authorList>
            <person name="Huff M."/>
        </authorList>
    </citation>
    <scope>NUCLEOTIDE SEQUENCE</scope>
</reference>
<organism evidence="4 5">
    <name type="scientific">Fraxinus pennsylvanica</name>
    <dbReference type="NCBI Taxonomy" id="56036"/>
    <lineage>
        <taxon>Eukaryota</taxon>
        <taxon>Viridiplantae</taxon>
        <taxon>Streptophyta</taxon>
        <taxon>Embryophyta</taxon>
        <taxon>Tracheophyta</taxon>
        <taxon>Spermatophyta</taxon>
        <taxon>Magnoliopsida</taxon>
        <taxon>eudicotyledons</taxon>
        <taxon>Gunneridae</taxon>
        <taxon>Pentapetalae</taxon>
        <taxon>asterids</taxon>
        <taxon>lamiids</taxon>
        <taxon>Lamiales</taxon>
        <taxon>Oleaceae</taxon>
        <taxon>Oleeae</taxon>
        <taxon>Fraxinus</taxon>
    </lineage>
</organism>
<dbReference type="Pfam" id="PF04504">
    <property type="entry name" value="GeBP-like_DBD"/>
    <property type="match status" value="1"/>
</dbReference>
<feature type="region of interest" description="Disordered" evidence="2">
    <location>
        <begin position="1"/>
        <end position="42"/>
    </location>
</feature>